<feature type="transmembrane region" description="Helical" evidence="1">
    <location>
        <begin position="9"/>
        <end position="28"/>
    </location>
</feature>
<keyword evidence="1" id="KW-1133">Transmembrane helix</keyword>
<name>A0A1I1G5X5_9BACT</name>
<organism evidence="3 4">
    <name type="scientific">Spirosoma endophyticum</name>
    <dbReference type="NCBI Taxonomy" id="662367"/>
    <lineage>
        <taxon>Bacteria</taxon>
        <taxon>Pseudomonadati</taxon>
        <taxon>Bacteroidota</taxon>
        <taxon>Cytophagia</taxon>
        <taxon>Cytophagales</taxon>
        <taxon>Cytophagaceae</taxon>
        <taxon>Spirosoma</taxon>
    </lineage>
</organism>
<gene>
    <name evidence="3" type="ORF">SAMN05216167_101392</name>
</gene>
<dbReference type="SUPFAM" id="SSF53474">
    <property type="entry name" value="alpha/beta-Hydrolases"/>
    <property type="match status" value="1"/>
</dbReference>
<evidence type="ECO:0000313" key="4">
    <source>
        <dbReference type="Proteomes" id="UP000198598"/>
    </source>
</evidence>
<dbReference type="Pfam" id="PF00561">
    <property type="entry name" value="Abhydrolase_1"/>
    <property type="match status" value="1"/>
</dbReference>
<keyword evidence="4" id="KW-1185">Reference proteome</keyword>
<dbReference type="AlphaFoldDB" id="A0A1I1G5X5"/>
<dbReference type="Proteomes" id="UP000198598">
    <property type="component" value="Unassembled WGS sequence"/>
</dbReference>
<accession>A0A1I1G5X5</accession>
<protein>
    <recommendedName>
        <fullName evidence="2">AB hydrolase-1 domain-containing protein</fullName>
    </recommendedName>
</protein>
<proteinExistence type="predicted"/>
<dbReference type="STRING" id="662367.SAMN05216167_101392"/>
<dbReference type="PANTHER" id="PTHR12277:SF81">
    <property type="entry name" value="PROTEIN ABHD13"/>
    <property type="match status" value="1"/>
</dbReference>
<dbReference type="OrthoDB" id="9777090at2"/>
<reference evidence="3 4" key="1">
    <citation type="submission" date="2016-10" db="EMBL/GenBank/DDBJ databases">
        <authorList>
            <person name="de Groot N.N."/>
        </authorList>
    </citation>
    <scope>NUCLEOTIDE SEQUENCE [LARGE SCALE GENOMIC DNA]</scope>
    <source>
        <strain evidence="3 4">DSM 26130</strain>
    </source>
</reference>
<dbReference type="InterPro" id="IPR000073">
    <property type="entry name" value="AB_hydrolase_1"/>
</dbReference>
<keyword evidence="1" id="KW-0812">Transmembrane</keyword>
<evidence type="ECO:0000259" key="2">
    <source>
        <dbReference type="Pfam" id="PF00561"/>
    </source>
</evidence>
<keyword evidence="1" id="KW-0472">Membrane</keyword>
<evidence type="ECO:0000313" key="3">
    <source>
        <dbReference type="EMBL" id="SFC06984.1"/>
    </source>
</evidence>
<dbReference type="EMBL" id="FOLQ01000001">
    <property type="protein sequence ID" value="SFC06984.1"/>
    <property type="molecule type" value="Genomic_DNA"/>
</dbReference>
<evidence type="ECO:0000256" key="1">
    <source>
        <dbReference type="SAM" id="Phobius"/>
    </source>
</evidence>
<feature type="domain" description="AB hydrolase-1" evidence="2">
    <location>
        <begin position="82"/>
        <end position="171"/>
    </location>
</feature>
<sequence length="271" mass="30708">MNKINRRRWLWTGLMLFIFCYAGSYLFLYSARPEQANRYRSSSLPSDYKFSFGQPFEELTIKTPQAGLLNALLFKASQSKGVVCFWKGNGGTLENWGKMATAFLRLHYDVLITDYRQHGKSRGAITLANFYSDAQAVYDSLKQRYPEDKIVIIGYSLGGRVAAHLAANNRPKLTLLIDPASQGGDFSDRVADVVYFPFPSVTDFLFPTEKDVQQTRRPVVVVSTENKHSLAYQLNHSLTKKDQFVVIPGASHQTILTHRLTERLIAQLLKS</sequence>
<dbReference type="InterPro" id="IPR029058">
    <property type="entry name" value="AB_hydrolase_fold"/>
</dbReference>
<dbReference type="PANTHER" id="PTHR12277">
    <property type="entry name" value="ALPHA/BETA HYDROLASE DOMAIN-CONTAINING PROTEIN"/>
    <property type="match status" value="1"/>
</dbReference>
<dbReference type="Gene3D" id="3.40.50.1820">
    <property type="entry name" value="alpha/beta hydrolase"/>
    <property type="match status" value="1"/>
</dbReference>